<dbReference type="InterPro" id="IPR043137">
    <property type="entry name" value="GGT_ssub_C"/>
</dbReference>
<keyword evidence="1" id="KW-0808">Transferase</keyword>
<evidence type="ECO:0000313" key="2">
    <source>
        <dbReference type="Proteomes" id="UP000255050"/>
    </source>
</evidence>
<sequence>MADADDAMTVHRIVEATKLAFGLRDAHITDPRHLDVDIQSLLTPAALQPLAENIDDQRAARGARAKARATPYGWGLSIKAGWRSPLSKACTTSSAAAWCCRKAALSGRTAGHRSASTPRHLLALAPGKQPFHTLNPAAARLNDGRVMVYGSMGGDGQPQTQAAIFTRYVMQNVPLQESITRPRWLLGRTWGQTSDSLKLEGRFSAESVARLRQLGTTLTCWPILAKPWATPGRLFAIPTACLRGPAIRAATAPPPAIRS</sequence>
<dbReference type="PANTHER" id="PTHR43881">
    <property type="entry name" value="GAMMA-GLUTAMYLTRANSPEPTIDASE (AFU_ORTHOLOGUE AFUA_4G13580)"/>
    <property type="match status" value="1"/>
</dbReference>
<dbReference type="InterPro" id="IPR029055">
    <property type="entry name" value="Ntn_hydrolases_N"/>
</dbReference>
<dbReference type="Gene3D" id="3.60.20.40">
    <property type="match status" value="1"/>
</dbReference>
<dbReference type="InterPro" id="IPR052896">
    <property type="entry name" value="GGT-like_enzyme"/>
</dbReference>
<dbReference type="Gene3D" id="1.10.246.130">
    <property type="match status" value="1"/>
</dbReference>
<dbReference type="SUPFAM" id="SSF56235">
    <property type="entry name" value="N-terminal nucleophile aminohydrolases (Ntn hydrolases)"/>
    <property type="match status" value="1"/>
</dbReference>
<accession>A0A7H4LVG8</accession>
<dbReference type="PANTHER" id="PTHR43881:SF5">
    <property type="entry name" value="GAMMA-GLUTAMYLTRANSPEPTIDASE"/>
    <property type="match status" value="1"/>
</dbReference>
<comment type="caution">
    <text evidence="1">The sequence shown here is derived from an EMBL/GenBank/DDBJ whole genome shotgun (WGS) entry which is preliminary data.</text>
</comment>
<evidence type="ECO:0000313" key="1">
    <source>
        <dbReference type="EMBL" id="STR40144.1"/>
    </source>
</evidence>
<dbReference type="EMBL" id="UGJR01000002">
    <property type="protein sequence ID" value="STR40144.1"/>
    <property type="molecule type" value="Genomic_DNA"/>
</dbReference>
<organism evidence="1 2">
    <name type="scientific">Klebsiella michiganensis</name>
    <dbReference type="NCBI Taxonomy" id="1134687"/>
    <lineage>
        <taxon>Bacteria</taxon>
        <taxon>Pseudomonadati</taxon>
        <taxon>Pseudomonadota</taxon>
        <taxon>Gammaproteobacteria</taxon>
        <taxon>Enterobacterales</taxon>
        <taxon>Enterobacteriaceae</taxon>
        <taxon>Klebsiella/Raoultella group</taxon>
        <taxon>Klebsiella</taxon>
    </lineage>
</organism>
<dbReference type="EC" id="2.3.2.2" evidence="1"/>
<dbReference type="Pfam" id="PF01019">
    <property type="entry name" value="G_glu_transpept"/>
    <property type="match status" value="2"/>
</dbReference>
<dbReference type="InterPro" id="IPR043138">
    <property type="entry name" value="GGT_lsub"/>
</dbReference>
<name>A0A7H4LVG8_9ENTR</name>
<dbReference type="GO" id="GO:0103068">
    <property type="term" value="F:leukotriene C4 gamma-glutamyl transferase activity"/>
    <property type="evidence" value="ECO:0007669"/>
    <property type="project" value="UniProtKB-EC"/>
</dbReference>
<dbReference type="Proteomes" id="UP000255050">
    <property type="component" value="Unassembled WGS sequence"/>
</dbReference>
<gene>
    <name evidence="1" type="primary">ywrD_2</name>
    <name evidence="1" type="ORF">NCTC11694_01294</name>
</gene>
<reference evidence="1 2" key="1">
    <citation type="submission" date="2018-06" db="EMBL/GenBank/DDBJ databases">
        <authorList>
            <consortium name="Pathogen Informatics"/>
            <person name="Doyle S."/>
        </authorList>
    </citation>
    <scope>NUCLEOTIDE SEQUENCE [LARGE SCALE GENOMIC DNA]</scope>
    <source>
        <strain evidence="1 2">NCTC11694</strain>
    </source>
</reference>
<keyword evidence="1" id="KW-0012">Acyltransferase</keyword>
<proteinExistence type="predicted"/>
<dbReference type="AlphaFoldDB" id="A0A7H4LVG8"/>
<protein>
    <submittedName>
        <fullName evidence="1">Gamma-glutamyltranspeptidase</fullName>
        <ecNumber evidence="1">2.3.2.2</ecNumber>
    </submittedName>
</protein>